<proteinExistence type="predicted"/>
<protein>
    <recommendedName>
        <fullName evidence="2">Outer membrane protein beta-barrel domain-containing protein</fullName>
    </recommendedName>
</protein>
<evidence type="ECO:0008006" key="2">
    <source>
        <dbReference type="Google" id="ProtNLM"/>
    </source>
</evidence>
<dbReference type="AlphaFoldDB" id="A0A644VXP3"/>
<dbReference type="EMBL" id="VSSQ01000497">
    <property type="protein sequence ID" value="MPL96138.1"/>
    <property type="molecule type" value="Genomic_DNA"/>
</dbReference>
<reference evidence="1" key="1">
    <citation type="submission" date="2019-08" db="EMBL/GenBank/DDBJ databases">
        <authorList>
            <person name="Kucharzyk K."/>
            <person name="Murdoch R.W."/>
            <person name="Higgins S."/>
            <person name="Loffler F."/>
        </authorList>
    </citation>
    <scope>NUCLEOTIDE SEQUENCE</scope>
</reference>
<sequence>MHHQFQRIPRLNFLSACLSLFFPLLTAAQDHYYSDEETCKSRSGLEYGGIAGFYIPGNGTADFYSGKPEKENNANYVFRNKYWYDEIYYMLNANDTVFIREYPENMRYNPAFSFGLFAKYDLNCRTGIYLQFSYAKLRARDMISVEVDPPVDYLAEPDIRLFSIYGTEERNLVDLGFTHAFGNSRVARFTLGGGVNMNNTLVEESALRIEEKVYNLVNIYGTRPYVPGGTQQAYEIRQGGIGFGVFGTIGARFEFSQAIAIEPGLTVYYKQINLESARGFYPQYNFFVKICFRDLLTFSD</sequence>
<organism evidence="1">
    <name type="scientific">bioreactor metagenome</name>
    <dbReference type="NCBI Taxonomy" id="1076179"/>
    <lineage>
        <taxon>unclassified sequences</taxon>
        <taxon>metagenomes</taxon>
        <taxon>ecological metagenomes</taxon>
    </lineage>
</organism>
<evidence type="ECO:0000313" key="1">
    <source>
        <dbReference type="EMBL" id="MPL96138.1"/>
    </source>
</evidence>
<comment type="caution">
    <text evidence="1">The sequence shown here is derived from an EMBL/GenBank/DDBJ whole genome shotgun (WGS) entry which is preliminary data.</text>
</comment>
<accession>A0A644VXP3</accession>
<gene>
    <name evidence="1" type="ORF">SDC9_42313</name>
</gene>
<name>A0A644VXP3_9ZZZZ</name>